<comment type="caution">
    <text evidence="2">The sequence shown here is derived from an EMBL/GenBank/DDBJ whole genome shotgun (WGS) entry which is preliminary data.</text>
</comment>
<dbReference type="EMBL" id="RAHJ01000021">
    <property type="protein sequence ID" value="RJX65902.1"/>
    <property type="molecule type" value="Genomic_DNA"/>
</dbReference>
<proteinExistence type="predicted"/>
<evidence type="ECO:0000313" key="3">
    <source>
        <dbReference type="Proteomes" id="UP000284322"/>
    </source>
</evidence>
<keyword evidence="3" id="KW-1185">Reference proteome</keyword>
<name>A0A419QYM8_9SPHN</name>
<reference evidence="2 3" key="1">
    <citation type="submission" date="2018-09" db="EMBL/GenBank/DDBJ databases">
        <title>Altererythrobacter sp.Ery1 and Ery12, the genome sequencing of novel strains in genus Alterythrobacter.</title>
        <authorList>
            <person name="Cheng H."/>
            <person name="Wu Y.-H."/>
            <person name="Fang C."/>
            <person name="Xu X.-W."/>
        </authorList>
    </citation>
    <scope>NUCLEOTIDE SEQUENCE [LARGE SCALE GENOMIC DNA]</scope>
    <source>
        <strain evidence="2 3">Ery12</strain>
    </source>
</reference>
<dbReference type="Proteomes" id="UP000284322">
    <property type="component" value="Unassembled WGS sequence"/>
</dbReference>
<sequence length="189" mass="19477">MHKPAKAGIARCPCYGGGVNRSTIFLPFAILALTAGCASSEGYPSLAMRDAERVSGTFSPTTEGDGTDQAPPPEIPADAALSTRIDGLLNAAKAAHTRFMDAAPRAQRLASAAGGIGSDSWASAQVALADLESQRSQAAIALSTLDEMHVEGVTTNTLPGVVTEARDTVISLIGEEDTLLSQLRAKVRG</sequence>
<dbReference type="AlphaFoldDB" id="A0A419QYM8"/>
<evidence type="ECO:0000313" key="2">
    <source>
        <dbReference type="EMBL" id="RJX65902.1"/>
    </source>
</evidence>
<protein>
    <submittedName>
        <fullName evidence="2">Uncharacterized protein</fullName>
    </submittedName>
</protein>
<evidence type="ECO:0000256" key="1">
    <source>
        <dbReference type="SAM" id="MobiDB-lite"/>
    </source>
</evidence>
<organism evidence="2 3">
    <name type="scientific">Tsuneonella suprasediminis</name>
    <dbReference type="NCBI Taxonomy" id="2306996"/>
    <lineage>
        <taxon>Bacteria</taxon>
        <taxon>Pseudomonadati</taxon>
        <taxon>Pseudomonadota</taxon>
        <taxon>Alphaproteobacteria</taxon>
        <taxon>Sphingomonadales</taxon>
        <taxon>Erythrobacteraceae</taxon>
        <taxon>Tsuneonella</taxon>
    </lineage>
</organism>
<gene>
    <name evidence="2" type="ORF">D6858_13000</name>
</gene>
<accession>A0A419QYM8</accession>
<feature type="region of interest" description="Disordered" evidence="1">
    <location>
        <begin position="56"/>
        <end position="77"/>
    </location>
</feature>